<feature type="binding site" evidence="8">
    <location>
        <position position="308"/>
    </location>
    <ligand>
        <name>Fe cation</name>
        <dbReference type="ChEBI" id="CHEBI:24875"/>
    </ligand>
</feature>
<feature type="domain" description="Homogentisate 1,2-dioxygenase N-terminal" evidence="9">
    <location>
        <begin position="109"/>
        <end position="252"/>
    </location>
</feature>
<dbReference type="Pfam" id="PF20510">
    <property type="entry name" value="HgmA_N"/>
    <property type="match status" value="1"/>
</dbReference>
<proteinExistence type="inferred from homology"/>
<dbReference type="SUPFAM" id="SSF51182">
    <property type="entry name" value="RmlC-like cupins"/>
    <property type="match status" value="1"/>
</dbReference>
<accession>A0A6N6VQY1</accession>
<protein>
    <submittedName>
        <fullName evidence="10">Homogentisate 1,2-dioxygenase</fullName>
    </submittedName>
</protein>
<evidence type="ECO:0000256" key="1">
    <source>
        <dbReference type="ARBA" id="ARBA00001962"/>
    </source>
</evidence>
<feature type="binding site" evidence="8">
    <location>
        <position position="338"/>
    </location>
    <ligand>
        <name>Fe cation</name>
        <dbReference type="ChEBI" id="CHEBI:24875"/>
    </ligand>
</feature>
<keyword evidence="5" id="KW-0560">Oxidoreductase</keyword>
<dbReference type="AlphaFoldDB" id="A0A6N6VQY1"/>
<dbReference type="Gene3D" id="2.60.120.10">
    <property type="entry name" value="Jelly Rolls"/>
    <property type="match status" value="1"/>
</dbReference>
<evidence type="ECO:0000256" key="4">
    <source>
        <dbReference type="ARBA" id="ARBA00022964"/>
    </source>
</evidence>
<comment type="caution">
    <text evidence="10">The sequence shown here is derived from an EMBL/GenBank/DDBJ whole genome shotgun (WGS) entry which is preliminary data.</text>
</comment>
<evidence type="ECO:0000256" key="7">
    <source>
        <dbReference type="PIRSR" id="PIRSR605708-1"/>
    </source>
</evidence>
<evidence type="ECO:0000256" key="8">
    <source>
        <dbReference type="PIRSR" id="PIRSR605708-2"/>
    </source>
</evidence>
<dbReference type="GO" id="GO:0046872">
    <property type="term" value="F:metal ion binding"/>
    <property type="evidence" value="ECO:0007669"/>
    <property type="project" value="UniProtKB-KW"/>
</dbReference>
<evidence type="ECO:0000256" key="5">
    <source>
        <dbReference type="ARBA" id="ARBA00023002"/>
    </source>
</evidence>
<dbReference type="Proteomes" id="UP000437748">
    <property type="component" value="Unassembled WGS sequence"/>
</dbReference>
<dbReference type="GO" id="GO:0004411">
    <property type="term" value="F:homogentisate 1,2-dioxygenase activity"/>
    <property type="evidence" value="ECO:0007669"/>
    <property type="project" value="InterPro"/>
</dbReference>
<feature type="binding site" evidence="8">
    <location>
        <position position="338"/>
    </location>
    <ligand>
        <name>homogentisate</name>
        <dbReference type="ChEBI" id="CHEBI:16169"/>
    </ligand>
</feature>
<comment type="cofactor">
    <cofactor evidence="1 8">
        <name>Fe cation</name>
        <dbReference type="ChEBI" id="CHEBI:24875"/>
    </cofactor>
</comment>
<keyword evidence="3 8" id="KW-0479">Metal-binding</keyword>
<evidence type="ECO:0000313" key="11">
    <source>
        <dbReference type="Proteomes" id="UP000437748"/>
    </source>
</evidence>
<reference evidence="10 11" key="1">
    <citation type="submission" date="2019-10" db="EMBL/GenBank/DDBJ databases">
        <title>New species of Slilvanegrellaceae.</title>
        <authorList>
            <person name="Pitt A."/>
            <person name="Hahn M.W."/>
        </authorList>
    </citation>
    <scope>NUCLEOTIDE SEQUENCE [LARGE SCALE GENOMIC DNA]</scope>
    <source>
        <strain evidence="10 11">SP-Ram-0.45-NSY-1</strain>
    </source>
</reference>
<dbReference type="GO" id="GO:0006559">
    <property type="term" value="P:L-phenylalanine catabolic process"/>
    <property type="evidence" value="ECO:0007669"/>
    <property type="project" value="InterPro"/>
</dbReference>
<evidence type="ECO:0000256" key="2">
    <source>
        <dbReference type="ARBA" id="ARBA00007757"/>
    </source>
</evidence>
<name>A0A6N6VQY1_9BACT</name>
<keyword evidence="11" id="KW-1185">Reference proteome</keyword>
<keyword evidence="4 10" id="KW-0223">Dioxygenase</keyword>
<dbReference type="PANTHER" id="PTHR11056:SF0">
    <property type="entry name" value="HOMOGENTISATE 1,2-DIOXYGENASE"/>
    <property type="match status" value="1"/>
</dbReference>
<evidence type="ECO:0000313" key="10">
    <source>
        <dbReference type="EMBL" id="KAB8037042.1"/>
    </source>
</evidence>
<dbReference type="InterPro" id="IPR011051">
    <property type="entry name" value="RmlC_Cupin_sf"/>
</dbReference>
<evidence type="ECO:0000259" key="9">
    <source>
        <dbReference type="Pfam" id="PF20510"/>
    </source>
</evidence>
<dbReference type="RefSeq" id="WP_153421459.1">
    <property type="nucleotide sequence ID" value="NZ_WFLM01000005.1"/>
</dbReference>
<dbReference type="InterPro" id="IPR005708">
    <property type="entry name" value="Homogentis_dOase"/>
</dbReference>
<dbReference type="InterPro" id="IPR046452">
    <property type="entry name" value="HgmA_N"/>
</dbReference>
<dbReference type="OrthoDB" id="9811253at2"/>
<keyword evidence="6 8" id="KW-0408">Iron</keyword>
<dbReference type="InterPro" id="IPR014710">
    <property type="entry name" value="RmlC-like_jellyroll"/>
</dbReference>
<organism evidence="10 11">
    <name type="scientific">Silvanigrella paludirubra</name>
    <dbReference type="NCBI Taxonomy" id="2499159"/>
    <lineage>
        <taxon>Bacteria</taxon>
        <taxon>Pseudomonadati</taxon>
        <taxon>Bdellovibrionota</taxon>
        <taxon>Oligoflexia</taxon>
        <taxon>Silvanigrellales</taxon>
        <taxon>Silvanigrellaceae</taxon>
        <taxon>Silvanigrella</taxon>
    </lineage>
</organism>
<dbReference type="EMBL" id="WFLM01000005">
    <property type="protein sequence ID" value="KAB8037042.1"/>
    <property type="molecule type" value="Genomic_DNA"/>
</dbReference>
<evidence type="ECO:0000256" key="6">
    <source>
        <dbReference type="ARBA" id="ARBA00023004"/>
    </source>
</evidence>
<feature type="binding site" evidence="8">
    <location>
        <position position="302"/>
    </location>
    <ligand>
        <name>Fe cation</name>
        <dbReference type="ChEBI" id="CHEBI:24875"/>
    </ligand>
</feature>
<dbReference type="CDD" id="cd02208">
    <property type="entry name" value="cupin_RmlC-like"/>
    <property type="match status" value="1"/>
</dbReference>
<sequence length="391" mass="45436">MIDYRKLGFVSTKQHTICEYEGKMLAEHVITRDGFNDHYSILYQKRAPTHEIKSEIFKHDNPFFPNYNKESNTELKRRHFQTPIYKKEGNLLDSRATLLVNNSCTVGIANLSKSDTYFFSNSDADELFFVSEGKGVLQTVMGEIDYKKGDYLFIPKAIPYRFLPNDKSNMLIVEGKNKFGIPSEFRLAMGQLKLDAPYNHRDFHSPSRLLNIDENENYPIIVKKDNQLTIHEYTDFPYKVVGWDGWYWPFSFSVYDYQPKTSSVHLPPTIHTAFSGNKFYVMNFVPRMLDYHPKAVPCPWPHSSIDCDEVIFYVSGDFTSRKGISNYSISYHPSGIPHGPHPERYEQSIGAKYTQELAIMVDTFEPLFVTEAAMVLEDKKYHYTWDSPNHL</sequence>
<comment type="similarity">
    <text evidence="2">Belongs to the homogentisate dioxygenase family.</text>
</comment>
<feature type="active site" description="Proton acceptor" evidence="7">
    <location>
        <position position="265"/>
    </location>
</feature>
<dbReference type="GO" id="GO:0006570">
    <property type="term" value="P:tyrosine metabolic process"/>
    <property type="evidence" value="ECO:0007669"/>
    <property type="project" value="InterPro"/>
</dbReference>
<dbReference type="PANTHER" id="PTHR11056">
    <property type="entry name" value="HOMOGENTISATE 1,2-DIOXYGENASE"/>
    <property type="match status" value="1"/>
</dbReference>
<dbReference type="GO" id="GO:0005737">
    <property type="term" value="C:cytoplasm"/>
    <property type="evidence" value="ECO:0007669"/>
    <property type="project" value="TreeGrafter"/>
</dbReference>
<gene>
    <name evidence="10" type="ORF">GCL60_14515</name>
</gene>
<evidence type="ECO:0000256" key="3">
    <source>
        <dbReference type="ARBA" id="ARBA00022723"/>
    </source>
</evidence>